<gene>
    <name evidence="1" type="ORF">PHLCEN_2v3181</name>
</gene>
<dbReference type="AlphaFoldDB" id="A0A2R6R0X7"/>
<protein>
    <submittedName>
        <fullName evidence="1">Uncharacterized protein</fullName>
    </submittedName>
</protein>
<evidence type="ECO:0000313" key="2">
    <source>
        <dbReference type="Proteomes" id="UP000186601"/>
    </source>
</evidence>
<name>A0A2R6R0X7_9APHY</name>
<dbReference type="Proteomes" id="UP000186601">
    <property type="component" value="Unassembled WGS sequence"/>
</dbReference>
<keyword evidence="2" id="KW-1185">Reference proteome</keyword>
<dbReference type="EMBL" id="MLYV02000286">
    <property type="protein sequence ID" value="PSS18895.1"/>
    <property type="molecule type" value="Genomic_DNA"/>
</dbReference>
<reference evidence="1 2" key="1">
    <citation type="submission" date="2018-02" db="EMBL/GenBank/DDBJ databases">
        <title>Genome sequence of the basidiomycete white-rot fungus Phlebia centrifuga.</title>
        <authorList>
            <person name="Granchi Z."/>
            <person name="Peng M."/>
            <person name="de Vries R.P."/>
            <person name="Hilden K."/>
            <person name="Makela M.R."/>
            <person name="Grigoriev I."/>
            <person name="Riley R."/>
        </authorList>
    </citation>
    <scope>NUCLEOTIDE SEQUENCE [LARGE SCALE GENOMIC DNA]</scope>
    <source>
        <strain evidence="1 2">FBCC195</strain>
    </source>
</reference>
<organism evidence="1 2">
    <name type="scientific">Hermanssonia centrifuga</name>
    <dbReference type="NCBI Taxonomy" id="98765"/>
    <lineage>
        <taxon>Eukaryota</taxon>
        <taxon>Fungi</taxon>
        <taxon>Dikarya</taxon>
        <taxon>Basidiomycota</taxon>
        <taxon>Agaricomycotina</taxon>
        <taxon>Agaricomycetes</taxon>
        <taxon>Polyporales</taxon>
        <taxon>Meruliaceae</taxon>
        <taxon>Hermanssonia</taxon>
    </lineage>
</organism>
<proteinExistence type="predicted"/>
<evidence type="ECO:0000313" key="1">
    <source>
        <dbReference type="EMBL" id="PSS18895.1"/>
    </source>
</evidence>
<comment type="caution">
    <text evidence="1">The sequence shown here is derived from an EMBL/GenBank/DDBJ whole genome shotgun (WGS) entry which is preliminary data.</text>
</comment>
<accession>A0A2R6R0X7</accession>
<sequence length="69" mass="7719">MRDDDGLGDVAARPAMVEPLGTSVRQLHLGMKEKTLCGGTVAVYVKRFKISLRYLTVRNKDIWKACHTT</sequence>